<dbReference type="PANTHER" id="PTHR48112:SF32">
    <property type="entry name" value="HIGH MOBILITY GROUP PROTEIN B3"/>
    <property type="match status" value="1"/>
</dbReference>
<comment type="subcellular location">
    <subcellularLocation>
        <location evidence="1">Nucleus</location>
    </subcellularLocation>
</comment>
<feature type="region of interest" description="Disordered" evidence="7">
    <location>
        <begin position="66"/>
        <end position="100"/>
    </location>
</feature>
<proteinExistence type="inferred from homology"/>
<dbReference type="PROSITE" id="PS50118">
    <property type="entry name" value="HMG_BOX_2"/>
    <property type="match status" value="2"/>
</dbReference>
<comment type="caution">
    <text evidence="9">The sequence shown here is derived from an EMBL/GenBank/DDBJ whole genome shotgun (WGS) entry which is preliminary data.</text>
</comment>
<dbReference type="PANTHER" id="PTHR48112">
    <property type="entry name" value="HIGH MOBILITY GROUP PROTEIN DSP1"/>
    <property type="match status" value="1"/>
</dbReference>
<evidence type="ECO:0000256" key="2">
    <source>
        <dbReference type="ARBA" id="ARBA00008774"/>
    </source>
</evidence>
<dbReference type="InterPro" id="IPR036910">
    <property type="entry name" value="HMG_box_dom_sf"/>
</dbReference>
<evidence type="ECO:0000256" key="7">
    <source>
        <dbReference type="SAM" id="MobiDB-lite"/>
    </source>
</evidence>
<feature type="compositionally biased region" description="Acidic residues" evidence="7">
    <location>
        <begin position="194"/>
        <end position="210"/>
    </location>
</feature>
<dbReference type="GO" id="GO:0003677">
    <property type="term" value="F:DNA binding"/>
    <property type="evidence" value="ECO:0007669"/>
    <property type="project" value="UniProtKB-UniRule"/>
</dbReference>
<dbReference type="Pfam" id="PF00505">
    <property type="entry name" value="HMG_box"/>
    <property type="match status" value="1"/>
</dbReference>
<feature type="compositionally biased region" description="Basic and acidic residues" evidence="7">
    <location>
        <begin position="66"/>
        <end position="78"/>
    </location>
</feature>
<keyword evidence="5 6" id="KW-0539">Nucleus</keyword>
<evidence type="ECO:0000313" key="9">
    <source>
        <dbReference type="EMBL" id="GAV03587.1"/>
    </source>
</evidence>
<dbReference type="EMBL" id="BDGG01000009">
    <property type="protein sequence ID" value="GAV03587.1"/>
    <property type="molecule type" value="Genomic_DNA"/>
</dbReference>
<dbReference type="STRING" id="947166.A0A1D1VPT7"/>
<feature type="domain" description="HMG box" evidence="8">
    <location>
        <begin position="101"/>
        <end position="169"/>
    </location>
</feature>
<feature type="DNA-binding region" description="HMG box" evidence="6">
    <location>
        <begin position="12"/>
        <end position="82"/>
    </location>
</feature>
<sequence>MARGKGKDDNKPRGKMSAYAFFLQICREDHKKKHPNDQVNFAEFSKKCAEKWKSMSDKEKKRFHDLAAGDKVRYEKDMQNYVPPEGSKGRRKRHKKDPNAPKRALSAFFWFCNDERSKVKVPGSTMSVGDVAKELGKRWALVPPDARARYDQLAAKDKERYERDTKAYKLSLAPGGKQRAQAGASKPQAAQAVAEDDDDDEDEDEEEDDE</sequence>
<gene>
    <name evidence="9" type="primary">RvY_13983-1</name>
    <name evidence="9" type="synonym">RvY_13983.1</name>
    <name evidence="9" type="ORF">RvY_13983</name>
</gene>
<evidence type="ECO:0000313" key="10">
    <source>
        <dbReference type="Proteomes" id="UP000186922"/>
    </source>
</evidence>
<dbReference type="SMART" id="SM00398">
    <property type="entry name" value="HMG"/>
    <property type="match status" value="2"/>
</dbReference>
<dbReference type="AlphaFoldDB" id="A0A1D1VPT7"/>
<dbReference type="Proteomes" id="UP000186922">
    <property type="component" value="Unassembled WGS sequence"/>
</dbReference>
<evidence type="ECO:0000259" key="8">
    <source>
        <dbReference type="PROSITE" id="PS50118"/>
    </source>
</evidence>
<evidence type="ECO:0000256" key="4">
    <source>
        <dbReference type="ARBA" id="ARBA00023125"/>
    </source>
</evidence>
<accession>A0A1D1VPT7</accession>
<dbReference type="Pfam" id="PF09011">
    <property type="entry name" value="HMG_box_2"/>
    <property type="match status" value="1"/>
</dbReference>
<comment type="similarity">
    <text evidence="2">Belongs to the HMGB family.</text>
</comment>
<organism evidence="9 10">
    <name type="scientific">Ramazzottius varieornatus</name>
    <name type="common">Water bear</name>
    <name type="synonym">Tardigrade</name>
    <dbReference type="NCBI Taxonomy" id="947166"/>
    <lineage>
        <taxon>Eukaryota</taxon>
        <taxon>Metazoa</taxon>
        <taxon>Ecdysozoa</taxon>
        <taxon>Tardigrada</taxon>
        <taxon>Eutardigrada</taxon>
        <taxon>Parachela</taxon>
        <taxon>Hypsibioidea</taxon>
        <taxon>Ramazzottiidae</taxon>
        <taxon>Ramazzottius</taxon>
    </lineage>
</organism>
<dbReference type="FunFam" id="1.10.30.10:FF:000006">
    <property type="entry name" value="High mobility group protein B1"/>
    <property type="match status" value="1"/>
</dbReference>
<dbReference type="InterPro" id="IPR009071">
    <property type="entry name" value="HMG_box_dom"/>
</dbReference>
<keyword evidence="4 6" id="KW-0238">DNA-binding</keyword>
<dbReference type="PRINTS" id="PR00886">
    <property type="entry name" value="HIGHMOBLTY12"/>
</dbReference>
<dbReference type="Gene3D" id="1.10.30.10">
    <property type="entry name" value="High mobility group box domain"/>
    <property type="match status" value="2"/>
</dbReference>
<dbReference type="OrthoDB" id="1919336at2759"/>
<evidence type="ECO:0000256" key="5">
    <source>
        <dbReference type="ARBA" id="ARBA00023242"/>
    </source>
</evidence>
<keyword evidence="3" id="KW-0677">Repeat</keyword>
<feature type="region of interest" description="Disordered" evidence="7">
    <location>
        <begin position="162"/>
        <end position="210"/>
    </location>
</feature>
<evidence type="ECO:0000256" key="6">
    <source>
        <dbReference type="PROSITE-ProRule" id="PRU00267"/>
    </source>
</evidence>
<keyword evidence="10" id="KW-1185">Reference proteome</keyword>
<reference evidence="9 10" key="1">
    <citation type="journal article" date="2016" name="Nat. Commun.">
        <title>Extremotolerant tardigrade genome and improved radiotolerance of human cultured cells by tardigrade-unique protein.</title>
        <authorList>
            <person name="Hashimoto T."/>
            <person name="Horikawa D.D."/>
            <person name="Saito Y."/>
            <person name="Kuwahara H."/>
            <person name="Kozuka-Hata H."/>
            <person name="Shin-I T."/>
            <person name="Minakuchi Y."/>
            <person name="Ohishi K."/>
            <person name="Motoyama A."/>
            <person name="Aizu T."/>
            <person name="Enomoto A."/>
            <person name="Kondo K."/>
            <person name="Tanaka S."/>
            <person name="Hara Y."/>
            <person name="Koshikawa S."/>
            <person name="Sagara H."/>
            <person name="Miura T."/>
            <person name="Yokobori S."/>
            <person name="Miyagawa K."/>
            <person name="Suzuki Y."/>
            <person name="Kubo T."/>
            <person name="Oyama M."/>
            <person name="Kohara Y."/>
            <person name="Fujiyama A."/>
            <person name="Arakawa K."/>
            <person name="Katayama T."/>
            <person name="Toyoda A."/>
            <person name="Kunieda T."/>
        </authorList>
    </citation>
    <scope>NUCLEOTIDE SEQUENCE [LARGE SCALE GENOMIC DNA]</scope>
    <source>
        <strain evidence="9 10">YOKOZUNA-1</strain>
    </source>
</reference>
<evidence type="ECO:0000256" key="1">
    <source>
        <dbReference type="ARBA" id="ARBA00004123"/>
    </source>
</evidence>
<dbReference type="CDD" id="cd21978">
    <property type="entry name" value="HMG-box_HMGB_rpt1"/>
    <property type="match status" value="1"/>
</dbReference>
<dbReference type="InterPro" id="IPR050342">
    <property type="entry name" value="HMGB"/>
</dbReference>
<evidence type="ECO:0000256" key="3">
    <source>
        <dbReference type="ARBA" id="ARBA00022737"/>
    </source>
</evidence>
<dbReference type="FunFam" id="1.10.30.10:FF:000016">
    <property type="entry name" value="FACT complex subunit SSRP1"/>
    <property type="match status" value="1"/>
</dbReference>
<name>A0A1D1VPT7_RAMVA</name>
<feature type="DNA-binding region" description="HMG box" evidence="6">
    <location>
        <begin position="101"/>
        <end position="169"/>
    </location>
</feature>
<dbReference type="GO" id="GO:0005634">
    <property type="term" value="C:nucleus"/>
    <property type="evidence" value="ECO:0007669"/>
    <property type="project" value="UniProtKB-SubCell"/>
</dbReference>
<feature type="domain" description="HMG box" evidence="8">
    <location>
        <begin position="12"/>
        <end position="82"/>
    </location>
</feature>
<protein>
    <recommendedName>
        <fullName evidence="8">HMG box domain-containing protein</fullName>
    </recommendedName>
</protein>
<dbReference type="SUPFAM" id="SSF47095">
    <property type="entry name" value="HMG-box"/>
    <property type="match status" value="2"/>
</dbReference>